<sequence length="123" mass="13569">MATNDYESGLKMMEELTTDAQQIQDQLLGEILSKNAETEYLQGFLHGQTDKQLFKKNVPIVTYEHLKPYIDRIANGEASSDILLVEPLTGSGTSGGLPKLVPTTAESAHKAATFNKLYRPVMI</sequence>
<dbReference type="InterPro" id="IPR004993">
    <property type="entry name" value="GH3"/>
</dbReference>
<evidence type="ECO:0000313" key="1">
    <source>
        <dbReference type="EMBL" id="MBA0679200.1"/>
    </source>
</evidence>
<feature type="non-terminal residue" evidence="1">
    <location>
        <position position="1"/>
    </location>
</feature>
<dbReference type="EMBL" id="JABFAA010000004">
    <property type="protein sequence ID" value="MBA0679200.1"/>
    <property type="molecule type" value="Genomic_DNA"/>
</dbReference>
<protein>
    <submittedName>
        <fullName evidence="1">Uncharacterized protein</fullName>
    </submittedName>
</protein>
<evidence type="ECO:0000313" key="2">
    <source>
        <dbReference type="Proteomes" id="UP000593577"/>
    </source>
</evidence>
<accession>A0A7J8WWE8</accession>
<proteinExistence type="predicted"/>
<keyword evidence="2" id="KW-1185">Reference proteome</keyword>
<dbReference type="GO" id="GO:0005737">
    <property type="term" value="C:cytoplasm"/>
    <property type="evidence" value="ECO:0007669"/>
    <property type="project" value="TreeGrafter"/>
</dbReference>
<gene>
    <name evidence="1" type="ORF">Goari_010988</name>
</gene>
<dbReference type="PANTHER" id="PTHR31901">
    <property type="entry name" value="GH3 DOMAIN-CONTAINING PROTEIN"/>
    <property type="match status" value="1"/>
</dbReference>
<dbReference type="PANTHER" id="PTHR31901:SF57">
    <property type="entry name" value="INDOLE-3-ACETIC ACID-AMIDO SYNTHETASE GH3.17-LIKE ISOFORM X3"/>
    <property type="match status" value="1"/>
</dbReference>
<dbReference type="Proteomes" id="UP000593577">
    <property type="component" value="Unassembled WGS sequence"/>
</dbReference>
<name>A0A7J8WWE8_GOSAI</name>
<dbReference type="AlphaFoldDB" id="A0A7J8WWE8"/>
<organism evidence="1 2">
    <name type="scientific">Gossypium aridum</name>
    <name type="common">American cotton</name>
    <name type="synonym">Erioxylum aridum</name>
    <dbReference type="NCBI Taxonomy" id="34290"/>
    <lineage>
        <taxon>Eukaryota</taxon>
        <taxon>Viridiplantae</taxon>
        <taxon>Streptophyta</taxon>
        <taxon>Embryophyta</taxon>
        <taxon>Tracheophyta</taxon>
        <taxon>Spermatophyta</taxon>
        <taxon>Magnoliopsida</taxon>
        <taxon>eudicotyledons</taxon>
        <taxon>Gunneridae</taxon>
        <taxon>Pentapetalae</taxon>
        <taxon>rosids</taxon>
        <taxon>malvids</taxon>
        <taxon>Malvales</taxon>
        <taxon>Malvaceae</taxon>
        <taxon>Malvoideae</taxon>
        <taxon>Gossypium</taxon>
    </lineage>
</organism>
<dbReference type="Pfam" id="PF03321">
    <property type="entry name" value="GH3"/>
    <property type="match status" value="1"/>
</dbReference>
<reference evidence="1 2" key="1">
    <citation type="journal article" date="2019" name="Genome Biol. Evol.">
        <title>Insights into the evolution of the New World diploid cottons (Gossypium, subgenus Houzingenia) based on genome sequencing.</title>
        <authorList>
            <person name="Grover C.E."/>
            <person name="Arick M.A. 2nd"/>
            <person name="Thrash A."/>
            <person name="Conover J.L."/>
            <person name="Sanders W.S."/>
            <person name="Peterson D.G."/>
            <person name="Frelichowski J.E."/>
            <person name="Scheffler J.A."/>
            <person name="Scheffler B.E."/>
            <person name="Wendel J.F."/>
        </authorList>
    </citation>
    <scope>NUCLEOTIDE SEQUENCE [LARGE SCALE GENOMIC DNA]</scope>
    <source>
        <strain evidence="1">185</strain>
        <tissue evidence="1">Leaf</tissue>
    </source>
</reference>
<comment type="caution">
    <text evidence="1">The sequence shown here is derived from an EMBL/GenBank/DDBJ whole genome shotgun (WGS) entry which is preliminary data.</text>
</comment>
<dbReference type="GO" id="GO:0016881">
    <property type="term" value="F:acid-amino acid ligase activity"/>
    <property type="evidence" value="ECO:0007669"/>
    <property type="project" value="TreeGrafter"/>
</dbReference>